<comment type="caution">
    <text evidence="1">The sequence shown here is derived from an EMBL/GenBank/DDBJ whole genome shotgun (WGS) entry which is preliminary data.</text>
</comment>
<dbReference type="GO" id="GO:0020037">
    <property type="term" value="F:heme binding"/>
    <property type="evidence" value="ECO:0007669"/>
    <property type="project" value="InterPro"/>
</dbReference>
<evidence type="ECO:0008006" key="2">
    <source>
        <dbReference type="Google" id="ProtNLM"/>
    </source>
</evidence>
<reference evidence="1" key="1">
    <citation type="submission" date="2016-10" db="EMBL/GenBank/DDBJ databases">
        <title>Sequence of Gallionella enrichment culture.</title>
        <authorList>
            <person name="Poehlein A."/>
            <person name="Muehling M."/>
            <person name="Daniel R."/>
        </authorList>
    </citation>
    <scope>NUCLEOTIDE SEQUENCE</scope>
</reference>
<gene>
    <name evidence="1" type="ORF">GALL_194340</name>
</gene>
<organism evidence="1">
    <name type="scientific">mine drainage metagenome</name>
    <dbReference type="NCBI Taxonomy" id="410659"/>
    <lineage>
        <taxon>unclassified sequences</taxon>
        <taxon>metagenomes</taxon>
        <taxon>ecological metagenomes</taxon>
    </lineage>
</organism>
<sequence length="155" mass="17183">MRNLKILWGVIALLLLALTTVGYKLVQGDVSPSEDNRIAVNLNKFERNLVLKEMRNFLVSTQGVSEAITNKDLKLAAKLASEAGMDAEKNTPGSMLAKIPLAMKTLGFDTRQKFDQLASDAVKLNDPTYSRNQLDLLMKNCIACHTSFKILEVNE</sequence>
<dbReference type="GO" id="GO:0009055">
    <property type="term" value="F:electron transfer activity"/>
    <property type="evidence" value="ECO:0007669"/>
    <property type="project" value="InterPro"/>
</dbReference>
<protein>
    <recommendedName>
        <fullName evidence="2">Cytochrome C</fullName>
    </recommendedName>
</protein>
<dbReference type="GO" id="GO:0022900">
    <property type="term" value="P:electron transport chain"/>
    <property type="evidence" value="ECO:0007669"/>
    <property type="project" value="InterPro"/>
</dbReference>
<accession>A0A1J5RSD9</accession>
<dbReference type="InterPro" id="IPR010980">
    <property type="entry name" value="Cyt_c/b562"/>
</dbReference>
<dbReference type="EMBL" id="MLJW01000117">
    <property type="protein sequence ID" value="OIQ98609.1"/>
    <property type="molecule type" value="Genomic_DNA"/>
</dbReference>
<dbReference type="AlphaFoldDB" id="A0A1J5RSD9"/>
<proteinExistence type="predicted"/>
<dbReference type="SUPFAM" id="SSF47175">
    <property type="entry name" value="Cytochromes"/>
    <property type="match status" value="1"/>
</dbReference>
<name>A0A1J5RSD9_9ZZZZ</name>
<dbReference type="GO" id="GO:0005506">
    <property type="term" value="F:iron ion binding"/>
    <property type="evidence" value="ECO:0007669"/>
    <property type="project" value="InterPro"/>
</dbReference>
<evidence type="ECO:0000313" key="1">
    <source>
        <dbReference type="EMBL" id="OIQ98609.1"/>
    </source>
</evidence>